<organism evidence="5 6">
    <name type="scientific">Persephonella atlantica</name>
    <dbReference type="NCBI Taxonomy" id="2699429"/>
    <lineage>
        <taxon>Bacteria</taxon>
        <taxon>Pseudomonadati</taxon>
        <taxon>Aquificota</taxon>
        <taxon>Aquificia</taxon>
        <taxon>Aquificales</taxon>
        <taxon>Hydrogenothermaceae</taxon>
        <taxon>Persephonella</taxon>
    </lineage>
</organism>
<dbReference type="EMBL" id="JAACYA010000001">
    <property type="protein sequence ID" value="MBK3332357.1"/>
    <property type="molecule type" value="Genomic_DNA"/>
</dbReference>
<keyword evidence="6" id="KW-1185">Reference proteome</keyword>
<evidence type="ECO:0000256" key="1">
    <source>
        <dbReference type="SAM" id="SignalP"/>
    </source>
</evidence>
<dbReference type="Proteomes" id="UP000772812">
    <property type="component" value="Unassembled WGS sequence"/>
</dbReference>
<evidence type="ECO:0000313" key="5">
    <source>
        <dbReference type="EMBL" id="MBK3332357.1"/>
    </source>
</evidence>
<protein>
    <submittedName>
        <fullName evidence="5">DUF4105 domain-containing protein</fullName>
    </submittedName>
</protein>
<dbReference type="Pfam" id="PF13387">
    <property type="entry name" value="Lnb_N"/>
    <property type="match status" value="1"/>
</dbReference>
<dbReference type="InterPro" id="IPR025178">
    <property type="entry name" value="Lnb_N"/>
</dbReference>
<accession>A0ABS1GHE5</accession>
<feature type="domain" description="Lnb N-terminal periplasmic" evidence="2">
    <location>
        <begin position="120"/>
        <end position="286"/>
    </location>
</feature>
<feature type="signal peptide" evidence="1">
    <location>
        <begin position="1"/>
        <end position="27"/>
    </location>
</feature>
<proteinExistence type="predicted"/>
<sequence>MKSLKRYKKSLKAGFFACLLFIHNALSYDLETLSHNPKWLKLLHFKNGKSEIDDPKFFLSKEGKTNPYKELVATIQAFLESKERGDNHPICKFPARFQFLDSLLKLKSKLSFFPECKELNKFLREINPQKISIIFSDYYINSPASMYGHTFLRIDPPFKSPLLGYAVNYAANADAKEGLMYYIKGLTGGYKGFYSIFPYYKKIFEYANLESRNLWEYSLNLKPEEVRFITLHIWEIKDHYSYYYFFDKNCSYQILYLIDIVHPEYNLTEHFNLWTIPVDTIRVLKEKGLIINLHFRPSATTLISEFIKGNPDINKNDISMAQKIARFEINIKNFLKEKSISTVKKAKILELSKNLFLYFSIKEKLPQKVYKKRLLKLLSARSKIPVKIPIKVKKPYPPEYGHKPAKISFEAGSENGKKFISTTVRTAYHQLEDRDTGFLKGSEIMFPAITLKNFPDRNKTVIDNITFIKIISISPRNIIFKPTSWLVNFSYQRDWINKQKKPFINFETGFGLGYESHFLYYIGISSGAQINLYNSKNSRLISGIKFISIYSGRKIKHIFSIYPRLLFYTNNITKSVKFNYKSSFFISQNTSVTASLNYVILGGRNFYQFAFSTNRFF</sequence>
<evidence type="ECO:0000259" key="4">
    <source>
        <dbReference type="Pfam" id="PF25225"/>
    </source>
</evidence>
<feature type="domain" description="DUF7843" evidence="4">
    <location>
        <begin position="32"/>
        <end position="101"/>
    </location>
</feature>
<dbReference type="Pfam" id="PF25225">
    <property type="entry name" value="DUF7843"/>
    <property type="match status" value="1"/>
</dbReference>
<comment type="caution">
    <text evidence="5">The sequence shown here is derived from an EMBL/GenBank/DDBJ whole genome shotgun (WGS) entry which is preliminary data.</text>
</comment>
<feature type="chain" id="PRO_5046935788" evidence="1">
    <location>
        <begin position="28"/>
        <end position="617"/>
    </location>
</feature>
<reference evidence="5 6" key="1">
    <citation type="journal article" date="2021" name="Syst. Appl. Microbiol.">
        <title>Persephonella atlantica sp. nov.: How to adapt to physico-chemical gradients in high temperature hydrothermal habitats.</title>
        <authorList>
            <person name="Francois D.X."/>
            <person name="Godfroy A."/>
            <person name="Mathien C."/>
            <person name="Aube J."/>
            <person name="Cathalot C."/>
            <person name="Lesongeur F."/>
            <person name="L'Haridon S."/>
            <person name="Philippon X."/>
            <person name="Roussel E.G."/>
        </authorList>
    </citation>
    <scope>NUCLEOTIDE SEQUENCE [LARGE SCALE GENOMIC DNA]</scope>
    <source>
        <strain evidence="5 6">MO1340</strain>
    </source>
</reference>
<keyword evidence="1" id="KW-0732">Signal</keyword>
<feature type="domain" description="DUF7840" evidence="3">
    <location>
        <begin position="396"/>
        <end position="603"/>
    </location>
</feature>
<dbReference type="InterPro" id="IPR057165">
    <property type="entry name" value="DUF7843"/>
</dbReference>
<gene>
    <name evidence="5" type="ORF">GWK41_04655</name>
</gene>
<evidence type="ECO:0000313" key="6">
    <source>
        <dbReference type="Proteomes" id="UP000772812"/>
    </source>
</evidence>
<dbReference type="InterPro" id="IPR057162">
    <property type="entry name" value="DUF7840"/>
</dbReference>
<evidence type="ECO:0000259" key="3">
    <source>
        <dbReference type="Pfam" id="PF25222"/>
    </source>
</evidence>
<name>A0ABS1GHE5_9AQUI</name>
<dbReference type="Pfam" id="PF25222">
    <property type="entry name" value="DUF7840"/>
    <property type="match status" value="1"/>
</dbReference>
<dbReference type="RefSeq" id="WP_200673735.1">
    <property type="nucleotide sequence ID" value="NZ_JAACYA010000001.1"/>
</dbReference>
<evidence type="ECO:0000259" key="2">
    <source>
        <dbReference type="Pfam" id="PF13387"/>
    </source>
</evidence>